<comment type="caution">
    <text evidence="1">The sequence shown here is derived from an EMBL/GenBank/DDBJ whole genome shotgun (WGS) entry which is preliminary data.</text>
</comment>
<dbReference type="InterPro" id="IPR011050">
    <property type="entry name" value="Pectin_lyase_fold/virulence"/>
</dbReference>
<dbReference type="SUPFAM" id="SSF51126">
    <property type="entry name" value="Pectin lyase-like"/>
    <property type="match status" value="2"/>
</dbReference>
<accession>W4HCY2</accession>
<organism evidence="1 2">
    <name type="scientific">Roseivivax marinus</name>
    <dbReference type="NCBI Taxonomy" id="1379903"/>
    <lineage>
        <taxon>Bacteria</taxon>
        <taxon>Pseudomonadati</taxon>
        <taxon>Pseudomonadota</taxon>
        <taxon>Alphaproteobacteria</taxon>
        <taxon>Rhodobacterales</taxon>
        <taxon>Roseobacteraceae</taxon>
        <taxon>Roseivivax</taxon>
    </lineage>
</organism>
<dbReference type="STRING" id="1379903.ATO8_21431"/>
<protein>
    <submittedName>
        <fullName evidence="1">Cna B domain-containing protein</fullName>
    </submittedName>
</protein>
<dbReference type="Gene3D" id="2.160.20.10">
    <property type="entry name" value="Single-stranded right-handed beta-helix, Pectin lyase-like"/>
    <property type="match status" value="1"/>
</dbReference>
<name>W4HCY2_9RHOB</name>
<dbReference type="EMBL" id="AQQW01000051">
    <property type="protein sequence ID" value="ETW10589.1"/>
    <property type="molecule type" value="Genomic_DNA"/>
</dbReference>
<sequence length="540" mass="54747">SFIGNTLSGDNLLMGLESEGDTVSGNTFTGTPGYTALELWGAGSTVAENAFDLAVGDAEGESVSLTAFVDGAGAYDEAQIAAGNTAPEGAAYAVITGDTLVYADDAEAAAAAAGADGAAIELATGNLAVFNGMSIQAAIDAASEGATIDIFPGDYNEGADGARATILNGGEVSLAISTAGLTLRGVDAEGTPITDSAATEATLSLEYQSNWGSYAFVEADGVTIQGLTITTPGVDYGPDYGAGVNKLIEVVQDNFSLADSVLKGDEGVWLASTLYFNDQNVAIDEDLDAFVSAIASYTVDGNVLTGSVSINNGVGTGLADTSFAITDNAFVLNDGVDPETVYYGNNGISITGEEADVNWRNAPSLAPDTVTGNTFAEGLDRILLEVDGIDARIEVDQAYVETLLAENDVARFAYVVDTNGTPENDADDSLDLDNGARVETSPADLGPIQPGERMVTNFGTFDAAPQGNTWIITDGDSLAATIEGAAAGDTILVGDGIYGPVSIDKSIALYAVNDGGAQIVGAGVNQGAAIRIEAGVSDVV</sequence>
<feature type="non-terminal residue" evidence="1">
    <location>
        <position position="540"/>
    </location>
</feature>
<feature type="non-terminal residue" evidence="1">
    <location>
        <position position="1"/>
    </location>
</feature>
<evidence type="ECO:0000313" key="1">
    <source>
        <dbReference type="EMBL" id="ETW10589.1"/>
    </source>
</evidence>
<evidence type="ECO:0000313" key="2">
    <source>
        <dbReference type="Proteomes" id="UP000019063"/>
    </source>
</evidence>
<dbReference type="AlphaFoldDB" id="W4HCY2"/>
<dbReference type="eggNOG" id="COG4932">
    <property type="taxonomic scope" value="Bacteria"/>
</dbReference>
<dbReference type="Proteomes" id="UP000019063">
    <property type="component" value="Unassembled WGS sequence"/>
</dbReference>
<dbReference type="RefSeq" id="WP_043847664.1">
    <property type="nucleotide sequence ID" value="NZ_AQQW01000051.1"/>
</dbReference>
<proteinExistence type="predicted"/>
<keyword evidence="2" id="KW-1185">Reference proteome</keyword>
<reference evidence="1 2" key="1">
    <citation type="journal article" date="2014" name="Antonie Van Leeuwenhoek">
        <title>Roseivivax atlanticus sp. nov., isolated from surface seawater of the Atlantic Ocean.</title>
        <authorList>
            <person name="Li G."/>
            <person name="Lai Q."/>
            <person name="Liu X."/>
            <person name="Sun F."/>
            <person name="Shao Z."/>
        </authorList>
    </citation>
    <scope>NUCLEOTIDE SEQUENCE [LARGE SCALE GENOMIC DNA]</scope>
    <source>
        <strain evidence="1 2">22II-s10s</strain>
    </source>
</reference>
<dbReference type="InterPro" id="IPR012334">
    <property type="entry name" value="Pectin_lyas_fold"/>
</dbReference>
<gene>
    <name evidence="1" type="ORF">ATO8_21431</name>
</gene>